<dbReference type="Proteomes" id="UP001221757">
    <property type="component" value="Unassembled WGS sequence"/>
</dbReference>
<proteinExistence type="predicted"/>
<evidence type="ECO:0000313" key="3">
    <source>
        <dbReference type="Proteomes" id="UP001221757"/>
    </source>
</evidence>
<evidence type="ECO:0000259" key="1">
    <source>
        <dbReference type="Pfam" id="PF17109"/>
    </source>
</evidence>
<keyword evidence="3" id="KW-1185">Reference proteome</keyword>
<reference evidence="2" key="1">
    <citation type="submission" date="2023-03" db="EMBL/GenBank/DDBJ databases">
        <title>Massive genome expansion in bonnet fungi (Mycena s.s.) driven by repeated elements and novel gene families across ecological guilds.</title>
        <authorList>
            <consortium name="Lawrence Berkeley National Laboratory"/>
            <person name="Harder C.B."/>
            <person name="Miyauchi S."/>
            <person name="Viragh M."/>
            <person name="Kuo A."/>
            <person name="Thoen E."/>
            <person name="Andreopoulos B."/>
            <person name="Lu D."/>
            <person name="Skrede I."/>
            <person name="Drula E."/>
            <person name="Henrissat B."/>
            <person name="Morin E."/>
            <person name="Kohler A."/>
            <person name="Barry K."/>
            <person name="LaButti K."/>
            <person name="Morin E."/>
            <person name="Salamov A."/>
            <person name="Lipzen A."/>
            <person name="Mereny Z."/>
            <person name="Hegedus B."/>
            <person name="Baldrian P."/>
            <person name="Stursova M."/>
            <person name="Weitz H."/>
            <person name="Taylor A."/>
            <person name="Grigoriev I.V."/>
            <person name="Nagy L.G."/>
            <person name="Martin F."/>
            <person name="Kauserud H."/>
        </authorList>
    </citation>
    <scope>NUCLEOTIDE SEQUENCE</scope>
    <source>
        <strain evidence="2">CBHHK067</strain>
    </source>
</reference>
<dbReference type="InterPro" id="IPR031350">
    <property type="entry name" value="Goodbye_dom"/>
</dbReference>
<dbReference type="EMBL" id="JARKIE010000334">
    <property type="protein sequence ID" value="KAJ7653501.1"/>
    <property type="molecule type" value="Genomic_DNA"/>
</dbReference>
<gene>
    <name evidence="2" type="ORF">B0H17DRAFT_396493</name>
</gene>
<organism evidence="2 3">
    <name type="scientific">Mycena rosella</name>
    <name type="common">Pink bonnet</name>
    <name type="synonym">Agaricus rosellus</name>
    <dbReference type="NCBI Taxonomy" id="1033263"/>
    <lineage>
        <taxon>Eukaryota</taxon>
        <taxon>Fungi</taxon>
        <taxon>Dikarya</taxon>
        <taxon>Basidiomycota</taxon>
        <taxon>Agaricomycotina</taxon>
        <taxon>Agaricomycetes</taxon>
        <taxon>Agaricomycetidae</taxon>
        <taxon>Agaricales</taxon>
        <taxon>Marasmiineae</taxon>
        <taxon>Mycenaceae</taxon>
        <taxon>Mycena</taxon>
    </lineage>
</organism>
<dbReference type="Pfam" id="PF17109">
    <property type="entry name" value="Goodbye"/>
    <property type="match status" value="1"/>
</dbReference>
<sequence length="166" mass="18078">MVTPNEFDALWNDALQKYGSETGSDLLQSDYAQLFDDCDSVDTVVDALEQEMEAFKKFRSDDSKWATLRNKLKPVVHFVLLFNDATAEAAASHAPGGKSILVAFGVLLTVSVSVMTLSLSCSKSSAAFSAALESASMYPRASDLFRRPSLSTSSFTCFMFSLCRPS</sequence>
<comment type="caution">
    <text evidence="2">The sequence shown here is derived from an EMBL/GenBank/DDBJ whole genome shotgun (WGS) entry which is preliminary data.</text>
</comment>
<evidence type="ECO:0000313" key="2">
    <source>
        <dbReference type="EMBL" id="KAJ7653501.1"/>
    </source>
</evidence>
<name>A0AAD7CN93_MYCRO</name>
<feature type="domain" description="Fungal STAND N-terminal Goodbye" evidence="1">
    <location>
        <begin position="11"/>
        <end position="114"/>
    </location>
</feature>
<accession>A0AAD7CN93</accession>
<protein>
    <recommendedName>
        <fullName evidence="1">Fungal STAND N-terminal Goodbye domain-containing protein</fullName>
    </recommendedName>
</protein>
<dbReference type="AlphaFoldDB" id="A0AAD7CN93"/>